<gene>
    <name evidence="2" type="ORF">SAMN05421856_103504</name>
</gene>
<keyword evidence="1" id="KW-0812">Transmembrane</keyword>
<keyword evidence="1" id="KW-0472">Membrane</keyword>
<dbReference type="EMBL" id="FOBV01000003">
    <property type="protein sequence ID" value="SEM48892.1"/>
    <property type="molecule type" value="Genomic_DNA"/>
</dbReference>
<keyword evidence="3" id="KW-1185">Reference proteome</keyword>
<dbReference type="Proteomes" id="UP000199450">
    <property type="component" value="Unassembled WGS sequence"/>
</dbReference>
<protein>
    <submittedName>
        <fullName evidence="2">Uncharacterized protein</fullName>
    </submittedName>
</protein>
<organism evidence="2 3">
    <name type="scientific">Chryseobacterium taichungense</name>
    <dbReference type="NCBI Taxonomy" id="295069"/>
    <lineage>
        <taxon>Bacteria</taxon>
        <taxon>Pseudomonadati</taxon>
        <taxon>Bacteroidota</taxon>
        <taxon>Flavobacteriia</taxon>
        <taxon>Flavobacteriales</taxon>
        <taxon>Weeksellaceae</taxon>
        <taxon>Chryseobacterium group</taxon>
        <taxon>Chryseobacterium</taxon>
    </lineage>
</organism>
<dbReference type="AlphaFoldDB" id="A0A1H7YRM2"/>
<sequence length="88" mass="10308">MTKNQGKSKKNQREEQEIEDLTFKNLTFNIKSPIAYYLLPIIPLLIITLIRVRWNLGLTFHRVVPGAIGWRPFRACFKILFISYSKGI</sequence>
<reference evidence="3" key="1">
    <citation type="submission" date="2016-10" db="EMBL/GenBank/DDBJ databases">
        <authorList>
            <person name="Varghese N."/>
            <person name="Submissions S."/>
        </authorList>
    </citation>
    <scope>NUCLEOTIDE SEQUENCE [LARGE SCALE GENOMIC DNA]</scope>
    <source>
        <strain evidence="3">DSM 17453</strain>
    </source>
</reference>
<accession>A0A1H7YRM2</accession>
<keyword evidence="1" id="KW-1133">Transmembrane helix</keyword>
<feature type="transmembrane region" description="Helical" evidence="1">
    <location>
        <begin position="34"/>
        <end position="52"/>
    </location>
</feature>
<proteinExistence type="predicted"/>
<name>A0A1H7YRM2_9FLAO</name>
<evidence type="ECO:0000256" key="1">
    <source>
        <dbReference type="SAM" id="Phobius"/>
    </source>
</evidence>
<evidence type="ECO:0000313" key="2">
    <source>
        <dbReference type="EMBL" id="SEM48892.1"/>
    </source>
</evidence>
<evidence type="ECO:0000313" key="3">
    <source>
        <dbReference type="Proteomes" id="UP000199450"/>
    </source>
</evidence>